<dbReference type="InterPro" id="IPR006645">
    <property type="entry name" value="NGN-like_dom"/>
</dbReference>
<dbReference type="Proteomes" id="UP000006253">
    <property type="component" value="Unassembled WGS sequence"/>
</dbReference>
<dbReference type="EMBL" id="AHMY02000010">
    <property type="protein sequence ID" value="EKO17488.1"/>
    <property type="molecule type" value="Genomic_DNA"/>
</dbReference>
<dbReference type="PANTHER" id="PTHR30265:SF4">
    <property type="entry name" value="KOW MOTIF FAMILY PROTEIN, EXPRESSED"/>
    <property type="match status" value="1"/>
</dbReference>
<dbReference type="Pfam" id="PF02357">
    <property type="entry name" value="NusG"/>
    <property type="match status" value="1"/>
</dbReference>
<name>A0A0E2B8G4_9LEPT</name>
<dbReference type="InterPro" id="IPR043425">
    <property type="entry name" value="NusG-like"/>
</dbReference>
<protein>
    <submittedName>
        <fullName evidence="5">Transcription termination/antitermination factor NusG</fullName>
    </submittedName>
</protein>
<accession>A0A0E2B8G4</accession>
<keyword evidence="1" id="KW-0889">Transcription antitermination</keyword>
<dbReference type="GO" id="GO:0031564">
    <property type="term" value="P:transcription antitermination"/>
    <property type="evidence" value="ECO:0007669"/>
    <property type="project" value="UniProtKB-KW"/>
</dbReference>
<gene>
    <name evidence="5" type="ORF">LEP1GSC081_0401</name>
</gene>
<feature type="domain" description="NusG-like N-terminal" evidence="4">
    <location>
        <begin position="9"/>
        <end position="99"/>
    </location>
</feature>
<evidence type="ECO:0000259" key="4">
    <source>
        <dbReference type="Pfam" id="PF02357"/>
    </source>
</evidence>
<dbReference type="SUPFAM" id="SSF82679">
    <property type="entry name" value="N-utilization substance G protein NusG, N-terminal domain"/>
    <property type="match status" value="1"/>
</dbReference>
<dbReference type="AlphaFoldDB" id="A0A0E2B8G4"/>
<reference evidence="5 6" key="1">
    <citation type="submission" date="2012-10" db="EMBL/GenBank/DDBJ databases">
        <authorList>
            <person name="Harkins D.M."/>
            <person name="Durkin A.S."/>
            <person name="Brinkac L.M."/>
            <person name="Selengut J.D."/>
            <person name="Sanka R."/>
            <person name="DePew J."/>
            <person name="Purushe J."/>
            <person name="Peacock S.J."/>
            <person name="Thaipadungpanit J."/>
            <person name="Wuthiekanun V.W."/>
            <person name="Day N.P."/>
            <person name="Vinetz J.M."/>
            <person name="Sutton G.G."/>
            <person name="Nelson W.C."/>
            <person name="Fouts D.E."/>
        </authorList>
    </citation>
    <scope>NUCLEOTIDE SEQUENCE [LARGE SCALE GENOMIC DNA]</scope>
    <source>
        <strain evidence="5 6">H1</strain>
    </source>
</reference>
<dbReference type="RefSeq" id="WP_004764163.1">
    <property type="nucleotide sequence ID" value="NZ_AHMY02000010.1"/>
</dbReference>
<keyword evidence="3" id="KW-0804">Transcription</keyword>
<organism evidence="5 6">
    <name type="scientific">Leptospira kirschneri str. H1</name>
    <dbReference type="NCBI Taxonomy" id="1049966"/>
    <lineage>
        <taxon>Bacteria</taxon>
        <taxon>Pseudomonadati</taxon>
        <taxon>Spirochaetota</taxon>
        <taxon>Spirochaetia</taxon>
        <taxon>Leptospirales</taxon>
        <taxon>Leptospiraceae</taxon>
        <taxon>Leptospira</taxon>
    </lineage>
</organism>
<evidence type="ECO:0000313" key="6">
    <source>
        <dbReference type="Proteomes" id="UP000006253"/>
    </source>
</evidence>
<evidence type="ECO:0000256" key="2">
    <source>
        <dbReference type="ARBA" id="ARBA00023015"/>
    </source>
</evidence>
<keyword evidence="2" id="KW-0805">Transcription regulation</keyword>
<proteinExistence type="predicted"/>
<evidence type="ECO:0000313" key="5">
    <source>
        <dbReference type="EMBL" id="EKO17488.1"/>
    </source>
</evidence>
<sequence>MIENSDVNEWYVLYTNPRSEKKLKRLFQERKIECFLPLISKKKKWSDRWKVIEEPMYPSYIFVKISFFKDRVRILQLPGAHHFVFYLGKPYVIPEEDLNLVQAFLETYPDKIQVEMQEKLLPGKKVLIQEGPFTGFKAEIIQRKNEEQIVVKFPGMNLVTSVTLDIKTLRLEETLGSNF</sequence>
<evidence type="ECO:0000256" key="3">
    <source>
        <dbReference type="ARBA" id="ARBA00023163"/>
    </source>
</evidence>
<evidence type="ECO:0000256" key="1">
    <source>
        <dbReference type="ARBA" id="ARBA00022814"/>
    </source>
</evidence>
<dbReference type="GO" id="GO:0006354">
    <property type="term" value="P:DNA-templated transcription elongation"/>
    <property type="evidence" value="ECO:0007669"/>
    <property type="project" value="InterPro"/>
</dbReference>
<dbReference type="CDD" id="cd09895">
    <property type="entry name" value="NGN_SP_UpxY"/>
    <property type="match status" value="1"/>
</dbReference>
<dbReference type="NCBIfam" id="NF033644">
    <property type="entry name" value="antiterm_UpxY"/>
    <property type="match status" value="1"/>
</dbReference>
<dbReference type="Gene3D" id="3.30.70.940">
    <property type="entry name" value="NusG, N-terminal domain"/>
    <property type="match status" value="1"/>
</dbReference>
<dbReference type="PANTHER" id="PTHR30265">
    <property type="entry name" value="RHO-INTERACTING TRANSCRIPTION TERMINATION FACTOR NUSG"/>
    <property type="match status" value="1"/>
</dbReference>
<comment type="caution">
    <text evidence="5">The sequence shown here is derived from an EMBL/GenBank/DDBJ whole genome shotgun (WGS) entry which is preliminary data.</text>
</comment>
<dbReference type="InterPro" id="IPR036735">
    <property type="entry name" value="NGN_dom_sf"/>
</dbReference>